<dbReference type="AlphaFoldDB" id="A0A1M7NMY2"/>
<dbReference type="Proteomes" id="UP000184440">
    <property type="component" value="Unassembled WGS sequence"/>
</dbReference>
<dbReference type="OrthoDB" id="4523834at2"/>
<keyword evidence="2" id="KW-1185">Reference proteome</keyword>
<sequence length="522" mass="57745">MDVVDTWTGHHASALRQALRLTNEGFADRIGTVVRTVAKWNATPDMVLTIELQRALDTILTQAPTDVRSRFALLLRGDTSLPPVEMPAAPEIPADEHTSAALEWLDRTARWPAGASRARVAGRLEMVSRAGVERQRAVRTNLSREAVANSLAAYYRTSTPWVLHTARVDGVPVSTSVLTRPTWLDLRLPLGVGRDTMALSPLTYDPPGVDEYGALAAVDRLASGVATDLRIVNAPLYRLRRISVSPEGINGEVGIAAFLDYALTFDLLEGELSDALVNQRESTPGSLPLRDRYLPTIAAVTNVDDRLCAGGALSLFAVARPARRARNGRDYLILIQERSPQVLNAARRIAVIPKSFHGPLVDYSEDAQIYRTIEREMEEELFGRDDVDSVFTHHQRSADPMHPSRLSAPMRWLAEHPDPADWSMECTAVGFNLVSGNYEIANLIAIHNESWWEQYGGDIAANWESGSIRRYSTLDRDSILTLIHDPAWSNEGLFAALQGIRRLAEIGGNRVDLPSIEWEARD</sequence>
<proteinExistence type="predicted"/>
<organism evidence="1 2">
    <name type="scientific">Cryptosporangium aurantiacum</name>
    <dbReference type="NCBI Taxonomy" id="134849"/>
    <lineage>
        <taxon>Bacteria</taxon>
        <taxon>Bacillati</taxon>
        <taxon>Actinomycetota</taxon>
        <taxon>Actinomycetes</taxon>
        <taxon>Cryptosporangiales</taxon>
        <taxon>Cryptosporangiaceae</taxon>
        <taxon>Cryptosporangium</taxon>
    </lineage>
</organism>
<name>A0A1M7NMY2_9ACTN</name>
<evidence type="ECO:0000313" key="2">
    <source>
        <dbReference type="Proteomes" id="UP000184440"/>
    </source>
</evidence>
<gene>
    <name evidence="1" type="ORF">SAMN05443668_102728</name>
</gene>
<dbReference type="EMBL" id="FRCS01000002">
    <property type="protein sequence ID" value="SHN05145.1"/>
    <property type="molecule type" value="Genomic_DNA"/>
</dbReference>
<evidence type="ECO:0000313" key="1">
    <source>
        <dbReference type="EMBL" id="SHN05145.1"/>
    </source>
</evidence>
<reference evidence="1 2" key="1">
    <citation type="submission" date="2016-11" db="EMBL/GenBank/DDBJ databases">
        <authorList>
            <person name="Jaros S."/>
            <person name="Januszkiewicz K."/>
            <person name="Wedrychowicz H."/>
        </authorList>
    </citation>
    <scope>NUCLEOTIDE SEQUENCE [LARGE SCALE GENOMIC DNA]</scope>
    <source>
        <strain evidence="1 2">DSM 46144</strain>
    </source>
</reference>
<accession>A0A1M7NMY2</accession>
<dbReference type="RefSeq" id="WP_073255287.1">
    <property type="nucleotide sequence ID" value="NZ_FRCS01000002.1"/>
</dbReference>
<protein>
    <submittedName>
        <fullName evidence="1">Uncharacterized protein</fullName>
    </submittedName>
</protein>
<dbReference type="STRING" id="134849.SAMN05443668_102728"/>